<reference evidence="2" key="1">
    <citation type="journal article" date="2020" name="Stud. Mycol.">
        <title>101 Dothideomycetes genomes: a test case for predicting lifestyles and emergence of pathogens.</title>
        <authorList>
            <person name="Haridas S."/>
            <person name="Albert R."/>
            <person name="Binder M."/>
            <person name="Bloem J."/>
            <person name="Labutti K."/>
            <person name="Salamov A."/>
            <person name="Andreopoulos B."/>
            <person name="Baker S."/>
            <person name="Barry K."/>
            <person name="Bills G."/>
            <person name="Bluhm B."/>
            <person name="Cannon C."/>
            <person name="Castanera R."/>
            <person name="Culley D."/>
            <person name="Daum C."/>
            <person name="Ezra D."/>
            <person name="Gonzalez J."/>
            <person name="Henrissat B."/>
            <person name="Kuo A."/>
            <person name="Liang C."/>
            <person name="Lipzen A."/>
            <person name="Lutzoni F."/>
            <person name="Magnuson J."/>
            <person name="Mondo S."/>
            <person name="Nolan M."/>
            <person name="Ohm R."/>
            <person name="Pangilinan J."/>
            <person name="Park H.-J."/>
            <person name="Ramirez L."/>
            <person name="Alfaro M."/>
            <person name="Sun H."/>
            <person name="Tritt A."/>
            <person name="Yoshinaga Y."/>
            <person name="Zwiers L.-H."/>
            <person name="Turgeon B."/>
            <person name="Goodwin S."/>
            <person name="Spatafora J."/>
            <person name="Crous P."/>
            <person name="Grigoriev I."/>
        </authorList>
    </citation>
    <scope>NUCLEOTIDE SEQUENCE</scope>
    <source>
        <strain evidence="2">CBS 130266</strain>
    </source>
</reference>
<dbReference type="OrthoDB" id="5423493at2759"/>
<dbReference type="AlphaFoldDB" id="A0A9P4NSU5"/>
<protein>
    <submittedName>
        <fullName evidence="2">Uncharacterized protein</fullName>
    </submittedName>
</protein>
<feature type="compositionally biased region" description="Basic and acidic residues" evidence="1">
    <location>
        <begin position="413"/>
        <end position="424"/>
    </location>
</feature>
<feature type="compositionally biased region" description="Low complexity" evidence="1">
    <location>
        <begin position="217"/>
        <end position="227"/>
    </location>
</feature>
<comment type="caution">
    <text evidence="2">The sequence shown here is derived from an EMBL/GenBank/DDBJ whole genome shotgun (WGS) entry which is preliminary data.</text>
</comment>
<dbReference type="Proteomes" id="UP000800235">
    <property type="component" value="Unassembled WGS sequence"/>
</dbReference>
<accession>A0A9P4NSU5</accession>
<evidence type="ECO:0000256" key="1">
    <source>
        <dbReference type="SAM" id="MobiDB-lite"/>
    </source>
</evidence>
<dbReference type="EMBL" id="MU007036">
    <property type="protein sequence ID" value="KAF2430758.1"/>
    <property type="molecule type" value="Genomic_DNA"/>
</dbReference>
<organism evidence="2 3">
    <name type="scientific">Tothia fuscella</name>
    <dbReference type="NCBI Taxonomy" id="1048955"/>
    <lineage>
        <taxon>Eukaryota</taxon>
        <taxon>Fungi</taxon>
        <taxon>Dikarya</taxon>
        <taxon>Ascomycota</taxon>
        <taxon>Pezizomycotina</taxon>
        <taxon>Dothideomycetes</taxon>
        <taxon>Pleosporomycetidae</taxon>
        <taxon>Venturiales</taxon>
        <taxon>Cylindrosympodiaceae</taxon>
        <taxon>Tothia</taxon>
    </lineage>
</organism>
<feature type="compositionally biased region" description="Basic and acidic residues" evidence="1">
    <location>
        <begin position="200"/>
        <end position="212"/>
    </location>
</feature>
<gene>
    <name evidence="2" type="ORF">EJ08DRAFT_649337</name>
</gene>
<feature type="region of interest" description="Disordered" evidence="1">
    <location>
        <begin position="106"/>
        <end position="424"/>
    </location>
</feature>
<feature type="compositionally biased region" description="Basic and acidic residues" evidence="1">
    <location>
        <begin position="35"/>
        <end position="45"/>
    </location>
</feature>
<sequence length="459" mass="50663">MPTTRRVVSSARRERTPPAQLPTDEDLYGLSPDGEASRLRMESRRQSTQLPPQSALKAQGTPAIENSVLALAKFKRRPRQPSIIRMVQQTSELGNQSDFDATLDDTLRDFDEFNPDDESTPLYLNKRRSDGASASKNQRDSLIHTSSSRKRKSLHEEEIQVPRSPSLASSPPPNPARSISDARSTSSSSLPERVIPSTEQEERQNREAERYSDTMAPPRSSSEFSSPPSKPIEASTHSDKRRKTTTKSQNATKDPAPTKQKGTTRSKAPTISTAALKSLLPKAPLRKCNAAKVDTYDIPSSDPVDTILSDSDDDGDELAKTSSPRRRATITITRTPIRPIHGNKGMKKKKATTTTTTTSNARKSLKPATVAHKRTYGRAKAAESEKENDDSHVISDDENDSSIEEIGARTKKQRDSGVDMADTSKELVEARKKFEEVDEWEMEFESVDLGGGASSSPYR</sequence>
<evidence type="ECO:0000313" key="3">
    <source>
        <dbReference type="Proteomes" id="UP000800235"/>
    </source>
</evidence>
<feature type="compositionally biased region" description="Low complexity" evidence="1">
    <location>
        <begin position="176"/>
        <end position="189"/>
    </location>
</feature>
<feature type="compositionally biased region" description="Low complexity" evidence="1">
    <location>
        <begin position="274"/>
        <end position="283"/>
    </location>
</feature>
<proteinExistence type="predicted"/>
<feature type="compositionally biased region" description="Polar residues" evidence="1">
    <location>
        <begin position="260"/>
        <end position="273"/>
    </location>
</feature>
<evidence type="ECO:0000313" key="2">
    <source>
        <dbReference type="EMBL" id="KAF2430758.1"/>
    </source>
</evidence>
<name>A0A9P4NSU5_9PEZI</name>
<feature type="region of interest" description="Disordered" evidence="1">
    <location>
        <begin position="1"/>
        <end position="61"/>
    </location>
</feature>
<feature type="region of interest" description="Disordered" evidence="1">
    <location>
        <begin position="440"/>
        <end position="459"/>
    </location>
</feature>
<feature type="compositionally biased region" description="Basic and acidic residues" evidence="1">
    <location>
        <begin position="380"/>
        <end position="395"/>
    </location>
</feature>
<feature type="compositionally biased region" description="Low complexity" evidence="1">
    <location>
        <begin position="329"/>
        <end position="340"/>
    </location>
</feature>
<keyword evidence="3" id="KW-1185">Reference proteome</keyword>